<dbReference type="NCBIfam" id="TIGR00002">
    <property type="entry name" value="S16"/>
    <property type="match status" value="1"/>
</dbReference>
<dbReference type="AlphaFoldDB" id="A0A1Y5FD10"/>
<protein>
    <recommendedName>
        <fullName evidence="3">Small ribosomal subunit protein bS16</fullName>
    </recommendedName>
</protein>
<sequence length="81" mass="9118">MLTIRMQRGGRVHMPIYTIVATDSRNPRDGKFLEKLGQYNPSKESELSDIKTDRIAALVKNGATMSDTVRTLLKKNKIQIG</sequence>
<evidence type="ECO:0000256" key="3">
    <source>
        <dbReference type="HAMAP-Rule" id="MF_00385"/>
    </source>
</evidence>
<dbReference type="HAMAP" id="MF_00385">
    <property type="entry name" value="Ribosomal_bS16"/>
    <property type="match status" value="1"/>
</dbReference>
<name>A0A1Y5FD10_9BACT</name>
<dbReference type="SUPFAM" id="SSF54565">
    <property type="entry name" value="Ribosomal protein S16"/>
    <property type="match status" value="1"/>
</dbReference>
<dbReference type="GO" id="GO:0006412">
    <property type="term" value="P:translation"/>
    <property type="evidence" value="ECO:0007669"/>
    <property type="project" value="UniProtKB-UniRule"/>
</dbReference>
<comment type="caution">
    <text evidence="4">The sequence shown here is derived from an EMBL/GenBank/DDBJ whole genome shotgun (WGS) entry which is preliminary data.</text>
</comment>
<accession>A0A1Y5FD10</accession>
<dbReference type="PANTHER" id="PTHR12919:SF20">
    <property type="entry name" value="SMALL RIBOSOMAL SUBUNIT PROTEIN BS16M"/>
    <property type="match status" value="1"/>
</dbReference>
<keyword evidence="1 3" id="KW-0689">Ribosomal protein</keyword>
<dbReference type="EMBL" id="MAAO01000002">
    <property type="protein sequence ID" value="OUR99979.1"/>
    <property type="molecule type" value="Genomic_DNA"/>
</dbReference>
<organism evidence="4 5">
    <name type="scientific">Halobacteriovorax marinus</name>
    <dbReference type="NCBI Taxonomy" id="97084"/>
    <lineage>
        <taxon>Bacteria</taxon>
        <taxon>Pseudomonadati</taxon>
        <taxon>Bdellovibrionota</taxon>
        <taxon>Bacteriovoracia</taxon>
        <taxon>Bacteriovoracales</taxon>
        <taxon>Halobacteriovoraceae</taxon>
        <taxon>Halobacteriovorax</taxon>
    </lineage>
</organism>
<dbReference type="GO" id="GO:0005737">
    <property type="term" value="C:cytoplasm"/>
    <property type="evidence" value="ECO:0007669"/>
    <property type="project" value="UniProtKB-ARBA"/>
</dbReference>
<dbReference type="InterPro" id="IPR023803">
    <property type="entry name" value="Ribosomal_bS16_dom_sf"/>
</dbReference>
<dbReference type="Proteomes" id="UP000196531">
    <property type="component" value="Unassembled WGS sequence"/>
</dbReference>
<evidence type="ECO:0000313" key="5">
    <source>
        <dbReference type="Proteomes" id="UP000196531"/>
    </source>
</evidence>
<evidence type="ECO:0000313" key="4">
    <source>
        <dbReference type="EMBL" id="OUR99979.1"/>
    </source>
</evidence>
<dbReference type="Gene3D" id="3.30.1320.10">
    <property type="match status" value="1"/>
</dbReference>
<proteinExistence type="inferred from homology"/>
<dbReference type="GO" id="GO:0015935">
    <property type="term" value="C:small ribosomal subunit"/>
    <property type="evidence" value="ECO:0007669"/>
    <property type="project" value="TreeGrafter"/>
</dbReference>
<evidence type="ECO:0000256" key="1">
    <source>
        <dbReference type="ARBA" id="ARBA00022980"/>
    </source>
</evidence>
<gene>
    <name evidence="3" type="primary">rpsP</name>
    <name evidence="4" type="ORF">A9Q84_02805</name>
</gene>
<dbReference type="InterPro" id="IPR000307">
    <property type="entry name" value="Ribosomal_bS16"/>
</dbReference>
<dbReference type="Pfam" id="PF00886">
    <property type="entry name" value="Ribosomal_S16"/>
    <property type="match status" value="1"/>
</dbReference>
<keyword evidence="2 3" id="KW-0687">Ribonucleoprotein</keyword>
<dbReference type="PANTHER" id="PTHR12919">
    <property type="entry name" value="30S RIBOSOMAL PROTEIN S16"/>
    <property type="match status" value="1"/>
</dbReference>
<comment type="similarity">
    <text evidence="3">Belongs to the bacterial ribosomal protein bS16 family.</text>
</comment>
<reference evidence="5" key="1">
    <citation type="journal article" date="2017" name="Proc. Natl. Acad. Sci. U.S.A.">
        <title>Simulation of Deepwater Horizon oil plume reveals substrate specialization within a complex community of hydrocarbon-degraders.</title>
        <authorList>
            <person name="Hu P."/>
            <person name="Dubinsky E.A."/>
            <person name="Probst A.J."/>
            <person name="Wang J."/>
            <person name="Sieber C.M.K."/>
            <person name="Tom L.M."/>
            <person name="Gardinali P."/>
            <person name="Banfield J.F."/>
            <person name="Atlas R.M."/>
            <person name="Andersen G.L."/>
        </authorList>
    </citation>
    <scope>NUCLEOTIDE SEQUENCE [LARGE SCALE GENOMIC DNA]</scope>
</reference>
<dbReference type="GO" id="GO:0003735">
    <property type="term" value="F:structural constituent of ribosome"/>
    <property type="evidence" value="ECO:0007669"/>
    <property type="project" value="InterPro"/>
</dbReference>
<evidence type="ECO:0000256" key="2">
    <source>
        <dbReference type="ARBA" id="ARBA00023274"/>
    </source>
</evidence>